<dbReference type="STRING" id="262768.PAM_188"/>
<keyword evidence="1" id="KW-0121">Carboxypeptidase</keyword>
<dbReference type="HOGENOM" id="CLU_2570448_0_0_14"/>
<dbReference type="Proteomes" id="UP000002523">
    <property type="component" value="Chromosome"/>
</dbReference>
<protein>
    <submittedName>
        <fullName evidence="1">Zn-dependent carboxypeptidase</fullName>
    </submittedName>
</protein>
<proteinExistence type="predicted"/>
<dbReference type="AlphaFoldDB" id="Q6YR30"/>
<dbReference type="Gene3D" id="1.10.1370.30">
    <property type="match status" value="1"/>
</dbReference>
<evidence type="ECO:0000313" key="1">
    <source>
        <dbReference type="EMBL" id="BAD04273.1"/>
    </source>
</evidence>
<keyword evidence="2" id="KW-1185">Reference proteome</keyword>
<dbReference type="KEGG" id="poy:PAM_188"/>
<dbReference type="EMBL" id="AP006628">
    <property type="protein sequence ID" value="BAD04273.1"/>
    <property type="molecule type" value="Genomic_DNA"/>
</dbReference>
<keyword evidence="1" id="KW-0378">Hydrolase</keyword>
<gene>
    <name evidence="1" type="ordered locus">PAM_188</name>
</gene>
<sequence length="81" mass="9537">MSINYQKLEQRFEKIGRLENIINILNWDMACNIKKGSQESRTLEIIDLTQIIKKLLTSQRNQKFAFTNTTRTRNSQFLATS</sequence>
<reference evidence="1 2" key="1">
    <citation type="journal article" date="2004" name="Nat. Genet.">
        <title>Reductive evolution suggested from the complete genome sequence of a plant-pathogenic phytoplasma.</title>
        <authorList>
            <person name="Oshima K."/>
            <person name="Kakizawa S."/>
            <person name="Nishigawa H."/>
            <person name="Jung H.-Y."/>
            <person name="Wei W."/>
            <person name="Suzuki S."/>
            <person name="Arashida R."/>
            <person name="Nakata D."/>
            <person name="Miyata S."/>
            <person name="Ugaki M."/>
            <person name="Namba S."/>
        </authorList>
    </citation>
    <scope>NUCLEOTIDE SEQUENCE [LARGE SCALE GENOMIC DNA]</scope>
    <source>
        <strain evidence="2">OY-M</strain>
    </source>
</reference>
<dbReference type="GO" id="GO:0004180">
    <property type="term" value="F:carboxypeptidase activity"/>
    <property type="evidence" value="ECO:0007669"/>
    <property type="project" value="UniProtKB-KW"/>
</dbReference>
<keyword evidence="1" id="KW-0645">Protease</keyword>
<evidence type="ECO:0000313" key="2">
    <source>
        <dbReference type="Proteomes" id="UP000002523"/>
    </source>
</evidence>
<name>Q6YR30_ONYPE</name>
<organism evidence="1 2">
    <name type="scientific">Onion yellows phytoplasma (strain OY-M)</name>
    <dbReference type="NCBI Taxonomy" id="262768"/>
    <lineage>
        <taxon>Bacteria</taxon>
        <taxon>Bacillati</taxon>
        <taxon>Mycoplasmatota</taxon>
        <taxon>Mollicutes</taxon>
        <taxon>Acholeplasmatales</taxon>
        <taxon>Acholeplasmataceae</taxon>
        <taxon>Candidatus Phytoplasma</taxon>
        <taxon>16SrI (Aster yellows group)</taxon>
    </lineage>
</organism>
<dbReference type="eggNOG" id="COG2317">
    <property type="taxonomic scope" value="Bacteria"/>
</dbReference>
<accession>Q6YR30</accession>